<sequence length="83" mass="8932">MMDGFDLNSALVCEGIIGDGCGGGRVFFVEDETLKTFDPLTKSSTLLLEGIVDALSVSKKACIITISTKSQEIKYDLSLLQQI</sequence>
<reference evidence="1" key="1">
    <citation type="submission" date="2019-11" db="EMBL/GenBank/DDBJ databases">
        <authorList>
            <person name="Kojima H."/>
        </authorList>
    </citation>
    <scope>NUCLEOTIDE SEQUENCE</scope>
    <source>
        <strain evidence="1">H1576</strain>
    </source>
</reference>
<evidence type="ECO:0000313" key="2">
    <source>
        <dbReference type="Proteomes" id="UP000671852"/>
    </source>
</evidence>
<protein>
    <submittedName>
        <fullName evidence="1">Thiamine biosynthesis protein ThiF</fullName>
    </submittedName>
</protein>
<dbReference type="RefSeq" id="WP_207562429.1">
    <property type="nucleotide sequence ID" value="NZ_CP046072.1"/>
</dbReference>
<dbReference type="AlphaFoldDB" id="A0A975AYY4"/>
<dbReference type="EMBL" id="CP046072">
    <property type="protein sequence ID" value="QSZ41157.1"/>
    <property type="molecule type" value="Genomic_DNA"/>
</dbReference>
<keyword evidence="2" id="KW-1185">Reference proteome</keyword>
<proteinExistence type="predicted"/>
<reference evidence="1" key="2">
    <citation type="submission" date="2021-04" db="EMBL/GenBank/DDBJ databases">
        <title>Isolation and characterization of a novel species of the genus Sulfurimonas.</title>
        <authorList>
            <person name="Fukui M."/>
        </authorList>
    </citation>
    <scope>NUCLEOTIDE SEQUENCE</scope>
    <source>
        <strain evidence="1">H1576</strain>
    </source>
</reference>
<name>A0A975AYY4_9BACT</name>
<evidence type="ECO:0000313" key="1">
    <source>
        <dbReference type="EMBL" id="QSZ41157.1"/>
    </source>
</evidence>
<accession>A0A975AYY4</accession>
<dbReference type="KEGG" id="saqt:GJV85_03195"/>
<gene>
    <name evidence="1" type="ORF">GJV85_03195</name>
</gene>
<organism evidence="1 2">
    <name type="scientific">Sulfurimonas aquatica</name>
    <dbReference type="NCBI Taxonomy" id="2672570"/>
    <lineage>
        <taxon>Bacteria</taxon>
        <taxon>Pseudomonadati</taxon>
        <taxon>Campylobacterota</taxon>
        <taxon>Epsilonproteobacteria</taxon>
        <taxon>Campylobacterales</taxon>
        <taxon>Sulfurimonadaceae</taxon>
        <taxon>Sulfurimonas</taxon>
    </lineage>
</organism>
<dbReference type="Proteomes" id="UP000671852">
    <property type="component" value="Chromosome"/>
</dbReference>